<evidence type="ECO:0000313" key="11">
    <source>
        <dbReference type="Proteomes" id="UP001445335"/>
    </source>
</evidence>
<evidence type="ECO:0000256" key="1">
    <source>
        <dbReference type="ARBA" id="ARBA00000966"/>
    </source>
</evidence>
<name>A0AAW1RAR0_9CHLO</name>
<dbReference type="EMBL" id="JALJOU010000049">
    <property type="protein sequence ID" value="KAK9830913.1"/>
    <property type="molecule type" value="Genomic_DNA"/>
</dbReference>
<comment type="similarity">
    <text evidence="2">Belongs to the glycosyl hydrolase 9 (cellulase E) family.</text>
</comment>
<sequence length="496" mass="54432">MKPVAQPSRPPVLCTSRAEDALDGYDYNSLLGDCWLFYEAQRSGKLPRTNRIPWRGDSALGDVAPDDVSSVSGGWYDAGDHLKLHFPMCWAASNLAWGFIEFQDGYSQSAQTPYALDNFRWIGDYVMKLHYSDVEFCAQVGDVNADHSAWGRAEDMTMPRPSYSVDPNNPGSDLLGECAAALAAISIVFEKTDPSYALQLEAHARDLYAIGSQFEGKYSDSVKSAFVYPSSNYEDDLAWGASWLYRKTGEEHFLNEATRWWQRNKVEEGGGGYLGYGWDSAIWGVNVQLAYLTNNSQPQWAAEVQRFLTAWIQGTDSITYTPGGFAWSSAWGSLRYTANAALIAAVYAKHINGSDARQAQKYECWARSQIRYMIGDSGRSYVVGFGSNPPNHEHHRGASCPAETSLGSNNPVCDYSDYSLSSPNPNVLYGALVGGPGADDSYKDLRSDYQKNEVAVDYSAGFTGVVAALAGSYDTYAKCMARGDIVHPISAASNNV</sequence>
<evidence type="ECO:0000256" key="7">
    <source>
        <dbReference type="ARBA" id="ARBA00023295"/>
    </source>
</evidence>
<gene>
    <name evidence="10" type="ORF">WJX81_004145</name>
</gene>
<reference evidence="10 11" key="1">
    <citation type="journal article" date="2024" name="Nat. Commun.">
        <title>Phylogenomics reveals the evolutionary origins of lichenization in chlorophyte algae.</title>
        <authorList>
            <person name="Puginier C."/>
            <person name="Libourel C."/>
            <person name="Otte J."/>
            <person name="Skaloud P."/>
            <person name="Haon M."/>
            <person name="Grisel S."/>
            <person name="Petersen M."/>
            <person name="Berrin J.G."/>
            <person name="Delaux P.M."/>
            <person name="Dal Grande F."/>
            <person name="Keller J."/>
        </authorList>
    </citation>
    <scope>NUCLEOTIDE SEQUENCE [LARGE SCALE GENOMIC DNA]</scope>
    <source>
        <strain evidence="10 11">SAG 245.80</strain>
    </source>
</reference>
<organism evidence="10 11">
    <name type="scientific">Elliptochloris bilobata</name>
    <dbReference type="NCBI Taxonomy" id="381761"/>
    <lineage>
        <taxon>Eukaryota</taxon>
        <taxon>Viridiplantae</taxon>
        <taxon>Chlorophyta</taxon>
        <taxon>core chlorophytes</taxon>
        <taxon>Trebouxiophyceae</taxon>
        <taxon>Trebouxiophyceae incertae sedis</taxon>
        <taxon>Elliptochloris clade</taxon>
        <taxon>Elliptochloris</taxon>
    </lineage>
</organism>
<accession>A0AAW1RAR0</accession>
<keyword evidence="8" id="KW-0624">Polysaccharide degradation</keyword>
<dbReference type="Gene3D" id="1.50.10.10">
    <property type="match status" value="1"/>
</dbReference>
<proteinExistence type="inferred from homology"/>
<evidence type="ECO:0000256" key="3">
    <source>
        <dbReference type="ARBA" id="ARBA00012601"/>
    </source>
</evidence>
<evidence type="ECO:0000313" key="10">
    <source>
        <dbReference type="EMBL" id="KAK9830913.1"/>
    </source>
</evidence>
<keyword evidence="4" id="KW-0378">Hydrolase</keyword>
<dbReference type="InterPro" id="IPR001701">
    <property type="entry name" value="Glyco_hydro_9"/>
</dbReference>
<dbReference type="GO" id="GO:0008810">
    <property type="term" value="F:cellulase activity"/>
    <property type="evidence" value="ECO:0007669"/>
    <property type="project" value="UniProtKB-EC"/>
</dbReference>
<dbReference type="Pfam" id="PF00759">
    <property type="entry name" value="Glyco_hydro_9"/>
    <property type="match status" value="1"/>
</dbReference>
<evidence type="ECO:0000256" key="5">
    <source>
        <dbReference type="ARBA" id="ARBA00023001"/>
    </source>
</evidence>
<evidence type="ECO:0000256" key="4">
    <source>
        <dbReference type="ARBA" id="ARBA00022801"/>
    </source>
</evidence>
<dbReference type="InterPro" id="IPR012341">
    <property type="entry name" value="6hp_glycosidase-like_sf"/>
</dbReference>
<evidence type="ECO:0000256" key="6">
    <source>
        <dbReference type="ARBA" id="ARBA00023277"/>
    </source>
</evidence>
<dbReference type="PANTHER" id="PTHR22298">
    <property type="entry name" value="ENDO-1,4-BETA-GLUCANASE"/>
    <property type="match status" value="1"/>
</dbReference>
<dbReference type="EC" id="3.2.1.4" evidence="3"/>
<dbReference type="InterPro" id="IPR008928">
    <property type="entry name" value="6-hairpin_glycosidase_sf"/>
</dbReference>
<dbReference type="AlphaFoldDB" id="A0AAW1RAR0"/>
<evidence type="ECO:0000259" key="9">
    <source>
        <dbReference type="Pfam" id="PF00759"/>
    </source>
</evidence>
<keyword evidence="7" id="KW-0326">Glycosidase</keyword>
<protein>
    <recommendedName>
        <fullName evidence="3">cellulase</fullName>
        <ecNumber evidence="3">3.2.1.4</ecNumber>
    </recommendedName>
</protein>
<dbReference type="Proteomes" id="UP001445335">
    <property type="component" value="Unassembled WGS sequence"/>
</dbReference>
<comment type="caution">
    <text evidence="10">The sequence shown here is derived from an EMBL/GenBank/DDBJ whole genome shotgun (WGS) entry which is preliminary data.</text>
</comment>
<keyword evidence="11" id="KW-1185">Reference proteome</keyword>
<feature type="domain" description="Glycoside hydrolase family 9" evidence="9">
    <location>
        <begin position="27"/>
        <end position="466"/>
    </location>
</feature>
<dbReference type="SUPFAM" id="SSF48208">
    <property type="entry name" value="Six-hairpin glycosidases"/>
    <property type="match status" value="1"/>
</dbReference>
<dbReference type="GO" id="GO:0030245">
    <property type="term" value="P:cellulose catabolic process"/>
    <property type="evidence" value="ECO:0007669"/>
    <property type="project" value="UniProtKB-KW"/>
</dbReference>
<keyword evidence="5" id="KW-0136">Cellulose degradation</keyword>
<evidence type="ECO:0000256" key="8">
    <source>
        <dbReference type="ARBA" id="ARBA00023326"/>
    </source>
</evidence>
<comment type="catalytic activity">
    <reaction evidence="1">
        <text>Endohydrolysis of (1-&gt;4)-beta-D-glucosidic linkages in cellulose, lichenin and cereal beta-D-glucans.</text>
        <dbReference type="EC" id="3.2.1.4"/>
    </reaction>
</comment>
<evidence type="ECO:0000256" key="2">
    <source>
        <dbReference type="ARBA" id="ARBA00007072"/>
    </source>
</evidence>
<keyword evidence="6" id="KW-0119">Carbohydrate metabolism</keyword>